<reference evidence="3" key="1">
    <citation type="journal article" date="2019" name="Curr. Biol.">
        <title>Genome Sequence of Striga asiatica Provides Insight into the Evolution of Plant Parasitism.</title>
        <authorList>
            <person name="Yoshida S."/>
            <person name="Kim S."/>
            <person name="Wafula E.K."/>
            <person name="Tanskanen J."/>
            <person name="Kim Y.M."/>
            <person name="Honaas L."/>
            <person name="Yang Z."/>
            <person name="Spallek T."/>
            <person name="Conn C.E."/>
            <person name="Ichihashi Y."/>
            <person name="Cheong K."/>
            <person name="Cui S."/>
            <person name="Der J.P."/>
            <person name="Gundlach H."/>
            <person name="Jiao Y."/>
            <person name="Hori C."/>
            <person name="Ishida J.K."/>
            <person name="Kasahara H."/>
            <person name="Kiba T."/>
            <person name="Kim M.S."/>
            <person name="Koo N."/>
            <person name="Laohavisit A."/>
            <person name="Lee Y.H."/>
            <person name="Lumba S."/>
            <person name="McCourt P."/>
            <person name="Mortimer J.C."/>
            <person name="Mutuku J.M."/>
            <person name="Nomura T."/>
            <person name="Sasaki-Sekimoto Y."/>
            <person name="Seto Y."/>
            <person name="Wang Y."/>
            <person name="Wakatake T."/>
            <person name="Sakakibara H."/>
            <person name="Demura T."/>
            <person name="Yamaguchi S."/>
            <person name="Yoneyama K."/>
            <person name="Manabe R.I."/>
            <person name="Nelson D.C."/>
            <person name="Schulman A.H."/>
            <person name="Timko M.P."/>
            <person name="dePamphilis C.W."/>
            <person name="Choi D."/>
            <person name="Shirasu K."/>
        </authorList>
    </citation>
    <scope>NUCLEOTIDE SEQUENCE [LARGE SCALE GENOMIC DNA]</scope>
    <source>
        <strain evidence="3">cv. UVA1</strain>
    </source>
</reference>
<organism evidence="2 3">
    <name type="scientific">Striga asiatica</name>
    <name type="common">Asiatic witchweed</name>
    <name type="synonym">Buchnera asiatica</name>
    <dbReference type="NCBI Taxonomy" id="4170"/>
    <lineage>
        <taxon>Eukaryota</taxon>
        <taxon>Viridiplantae</taxon>
        <taxon>Streptophyta</taxon>
        <taxon>Embryophyta</taxon>
        <taxon>Tracheophyta</taxon>
        <taxon>Spermatophyta</taxon>
        <taxon>Magnoliopsida</taxon>
        <taxon>eudicotyledons</taxon>
        <taxon>Gunneridae</taxon>
        <taxon>Pentapetalae</taxon>
        <taxon>asterids</taxon>
        <taxon>lamiids</taxon>
        <taxon>Lamiales</taxon>
        <taxon>Orobanchaceae</taxon>
        <taxon>Buchnereae</taxon>
        <taxon>Striga</taxon>
    </lineage>
</organism>
<comment type="caution">
    <text evidence="2">The sequence shown here is derived from an EMBL/GenBank/DDBJ whole genome shotgun (WGS) entry which is preliminary data.</text>
</comment>
<dbReference type="AlphaFoldDB" id="A0A5A7QTF1"/>
<evidence type="ECO:0000256" key="1">
    <source>
        <dbReference type="SAM" id="MobiDB-lite"/>
    </source>
</evidence>
<feature type="compositionally biased region" description="Basic and acidic residues" evidence="1">
    <location>
        <begin position="299"/>
        <end position="321"/>
    </location>
</feature>
<name>A0A5A7QTF1_STRAF</name>
<dbReference type="EMBL" id="BKCP01008292">
    <property type="protein sequence ID" value="GER48635.1"/>
    <property type="molecule type" value="Genomic_DNA"/>
</dbReference>
<dbReference type="GO" id="GO:0003677">
    <property type="term" value="F:DNA binding"/>
    <property type="evidence" value="ECO:0007669"/>
    <property type="project" value="UniProtKB-KW"/>
</dbReference>
<keyword evidence="3" id="KW-1185">Reference proteome</keyword>
<feature type="region of interest" description="Disordered" evidence="1">
    <location>
        <begin position="254"/>
        <end position="351"/>
    </location>
</feature>
<feature type="compositionally biased region" description="Basic and acidic residues" evidence="1">
    <location>
        <begin position="339"/>
        <end position="351"/>
    </location>
</feature>
<proteinExistence type="predicted"/>
<protein>
    <submittedName>
        <fullName evidence="2">SsDNA-binding transcriptional regulator</fullName>
    </submittedName>
</protein>
<evidence type="ECO:0000313" key="2">
    <source>
        <dbReference type="EMBL" id="GER48635.1"/>
    </source>
</evidence>
<accession>A0A5A7QTF1</accession>
<feature type="compositionally biased region" description="Basic and acidic residues" evidence="1">
    <location>
        <begin position="259"/>
        <end position="283"/>
    </location>
</feature>
<dbReference type="Proteomes" id="UP000325081">
    <property type="component" value="Unassembled WGS sequence"/>
</dbReference>
<evidence type="ECO:0000313" key="3">
    <source>
        <dbReference type="Proteomes" id="UP000325081"/>
    </source>
</evidence>
<gene>
    <name evidence="2" type="ORF">STAS_25813</name>
</gene>
<keyword evidence="2" id="KW-0238">DNA-binding</keyword>
<sequence length="351" mass="38394">MVPEIRNSASTIIYVLTVRIKSRDRGDVTANGWKKGKRRLLLGVLVVAHHLLKLLEAHIAVPVGIHGLDHAGAILLGAALPEAREDLVELRCRDPTVVVLIVQLEGLPELLLRRAVRIGVAAAEGGELLEVDVAVLVGVDLLHHAGDLFGGGGGEDSAELVGGDLAVVVGIEALEDLADLDHVLEVEGRLGIWGRDEGAQGIDCKCSSMLVIHQTKQHQILPFPPTQHNTYDLWTKKKVHHITPHHITSAVDAALLDIGPRDPSRERVDPYPKQGEDGGKQDGPDDDNSGRSVLAAHQPLKERIEMNNDPKRKEELPKEWAPRLVPTIDGVRYSRHHPHDVNNEKSGRWDE</sequence>